<evidence type="ECO:0000256" key="5">
    <source>
        <dbReference type="ARBA" id="ARBA00022723"/>
    </source>
</evidence>
<comment type="similarity">
    <text evidence="3 19">In the N-terminal section; belongs to the NnrE/AIBP family.</text>
</comment>
<reference evidence="22 23" key="1">
    <citation type="submission" date="2015-01" db="EMBL/GenBank/DDBJ databases">
        <authorList>
            <person name="Aslett A.Martin."/>
            <person name="De Silva Nishadi"/>
        </authorList>
    </citation>
    <scope>NUCLEOTIDE SEQUENCE [LARGE SCALE GENOMIC DNA]</scope>
    <source>
        <strain evidence="22 23">R28058</strain>
    </source>
</reference>
<comment type="similarity">
    <text evidence="18">Belongs to the NnrE/AIBP family.</text>
</comment>
<dbReference type="HAMAP" id="MF_01965">
    <property type="entry name" value="NADHX_dehydratase"/>
    <property type="match status" value="1"/>
</dbReference>
<feature type="binding site" evidence="18">
    <location>
        <position position="162"/>
    </location>
    <ligand>
        <name>(6S)-NADPHX</name>
        <dbReference type="ChEBI" id="CHEBI:64076"/>
    </ligand>
</feature>
<dbReference type="PIRSF" id="PIRSF017184">
    <property type="entry name" value="Nnr"/>
    <property type="match status" value="1"/>
</dbReference>
<evidence type="ECO:0000256" key="6">
    <source>
        <dbReference type="ARBA" id="ARBA00022741"/>
    </source>
</evidence>
<evidence type="ECO:0000256" key="14">
    <source>
        <dbReference type="ARBA" id="ARBA00025153"/>
    </source>
</evidence>
<evidence type="ECO:0000256" key="9">
    <source>
        <dbReference type="ARBA" id="ARBA00022958"/>
    </source>
</evidence>
<dbReference type="PROSITE" id="PS01050">
    <property type="entry name" value="YJEF_C_2"/>
    <property type="match status" value="1"/>
</dbReference>
<dbReference type="InterPro" id="IPR030677">
    <property type="entry name" value="Nnr"/>
</dbReference>
<dbReference type="PROSITE" id="PS51383">
    <property type="entry name" value="YJEF_C_3"/>
    <property type="match status" value="1"/>
</dbReference>
<feature type="domain" description="YjeF C-terminal" evidence="20">
    <location>
        <begin position="229"/>
        <end position="498"/>
    </location>
</feature>
<feature type="domain" description="YjeF N-terminal" evidence="21">
    <location>
        <begin position="9"/>
        <end position="219"/>
    </location>
</feature>
<keyword evidence="10 17" id="KW-0520">NAD</keyword>
<dbReference type="Gene3D" id="3.40.1190.20">
    <property type="match status" value="1"/>
</dbReference>
<evidence type="ECO:0000256" key="4">
    <source>
        <dbReference type="ARBA" id="ARBA00009524"/>
    </source>
</evidence>
<evidence type="ECO:0000259" key="20">
    <source>
        <dbReference type="PROSITE" id="PS51383"/>
    </source>
</evidence>
<comment type="similarity">
    <text evidence="17">Belongs to the NnrD/CARKD family.</text>
</comment>
<comment type="catalytic activity">
    <reaction evidence="2 18 19">
        <text>(6R)-NADPHX = (6S)-NADPHX</text>
        <dbReference type="Rhea" id="RHEA:32227"/>
        <dbReference type="ChEBI" id="CHEBI:64076"/>
        <dbReference type="ChEBI" id="CHEBI:64077"/>
        <dbReference type="EC" id="5.1.99.6"/>
    </reaction>
</comment>
<keyword evidence="5 18" id="KW-0479">Metal-binding</keyword>
<evidence type="ECO:0000256" key="13">
    <source>
        <dbReference type="ARBA" id="ARBA00023268"/>
    </source>
</evidence>
<evidence type="ECO:0000256" key="19">
    <source>
        <dbReference type="PIRNR" id="PIRNR017184"/>
    </source>
</evidence>
<comment type="cofactor">
    <cofactor evidence="17">
        <name>Mg(2+)</name>
        <dbReference type="ChEBI" id="CHEBI:18420"/>
    </cofactor>
</comment>
<dbReference type="GO" id="GO:0046496">
    <property type="term" value="P:nicotinamide nucleotide metabolic process"/>
    <property type="evidence" value="ECO:0007669"/>
    <property type="project" value="UniProtKB-UniRule"/>
</dbReference>
<evidence type="ECO:0000256" key="8">
    <source>
        <dbReference type="ARBA" id="ARBA00022857"/>
    </source>
</evidence>
<keyword evidence="22" id="KW-0808">Transferase</keyword>
<evidence type="ECO:0000256" key="18">
    <source>
        <dbReference type="HAMAP-Rule" id="MF_01966"/>
    </source>
</evidence>
<feature type="binding site" evidence="18">
    <location>
        <begin position="55"/>
        <end position="59"/>
    </location>
    <ligand>
        <name>(6S)-NADPHX</name>
        <dbReference type="ChEBI" id="CHEBI:64076"/>
    </ligand>
</feature>
<evidence type="ECO:0000256" key="16">
    <source>
        <dbReference type="ARBA" id="ARBA00049209"/>
    </source>
</evidence>
<dbReference type="EMBL" id="CEKZ01000003">
    <property type="protein sequence ID" value="CEQ03029.1"/>
    <property type="molecule type" value="Genomic_DNA"/>
</dbReference>
<evidence type="ECO:0000313" key="22">
    <source>
        <dbReference type="EMBL" id="CEQ03029.1"/>
    </source>
</evidence>
<dbReference type="PANTHER" id="PTHR12592:SF0">
    <property type="entry name" value="ATP-DEPENDENT (S)-NAD(P)H-HYDRATE DEHYDRATASE"/>
    <property type="match status" value="1"/>
</dbReference>
<dbReference type="InterPro" id="IPR029056">
    <property type="entry name" value="Ribokinase-like"/>
</dbReference>
<keyword evidence="6 17" id="KW-0547">Nucleotide-binding</keyword>
<keyword evidence="7 17" id="KW-0067">ATP-binding</keyword>
<feature type="binding site" evidence="18">
    <location>
        <begin position="134"/>
        <end position="140"/>
    </location>
    <ligand>
        <name>(6S)-NADPHX</name>
        <dbReference type="ChEBI" id="CHEBI:64076"/>
    </ligand>
</feature>
<dbReference type="Proteomes" id="UP000049127">
    <property type="component" value="Unassembled WGS sequence"/>
</dbReference>
<evidence type="ECO:0000256" key="12">
    <source>
        <dbReference type="ARBA" id="ARBA00023239"/>
    </source>
</evidence>
<feature type="binding site" evidence="17">
    <location>
        <position position="375"/>
    </location>
    <ligand>
        <name>(6S)-NADPHX</name>
        <dbReference type="ChEBI" id="CHEBI:64076"/>
    </ligand>
</feature>
<dbReference type="PANTHER" id="PTHR12592">
    <property type="entry name" value="ATP-DEPENDENT (S)-NAD(P)H-HYDRATE DEHYDRATASE FAMILY MEMBER"/>
    <property type="match status" value="1"/>
</dbReference>
<comment type="cofactor">
    <cofactor evidence="18 19">
        <name>K(+)</name>
        <dbReference type="ChEBI" id="CHEBI:29103"/>
    </cofactor>
    <text evidence="18 19">Binds 1 potassium ion per subunit.</text>
</comment>
<evidence type="ECO:0000256" key="1">
    <source>
        <dbReference type="ARBA" id="ARBA00000013"/>
    </source>
</evidence>
<dbReference type="EC" id="4.2.1.136" evidence="19"/>
<sequence>MRIGISSTTKYVDSYCSETLKIPLIVMMENAALKAYKHINKKEFKNYTIVCGVGNNGGDGLAIARHLIAQGKNVEVFLVGKIEKLSECSKINYQILKNMQIDINTIEDMNDTKDLNKLKMGINKSDLLVDAIFGTGLKREVSGVFKECIKIVNEYKNIYSIDVPSGINCDNGEVLGSCVKANKTICFEFYKRGFLNYEVKKYLGEVVVENIGIPNDVLDKFDTKEYITNKEYIKNNILKKDMCSFKSDYGKILIIAGSKGFYGASYIATQAAVKSGSGLVTLVSDNEVLDKVSIRLTEAMTCSFEDERLEKLLNSCNAIGFGCGMGNNESTFKKLKYIIKKSKCPIVIDADGINVLENKYEEVFKLKKDIIITPHLGEMSRLTGLDIEYIRKNRIDVAKTFAKKHNIIVLLKGYETVITNGVLTYINPTGNHKMANGGMGDTLTGIITSFIGQGMKTIDSAICAAYIHGFIGNELSDKLYTINATDIINSLQSCIEKFI</sequence>
<feature type="binding site" evidence="18">
    <location>
        <position position="130"/>
    </location>
    <ligand>
        <name>K(+)</name>
        <dbReference type="ChEBI" id="CHEBI:29103"/>
    </ligand>
</feature>
<evidence type="ECO:0000256" key="2">
    <source>
        <dbReference type="ARBA" id="ARBA00000909"/>
    </source>
</evidence>
<dbReference type="InterPro" id="IPR000631">
    <property type="entry name" value="CARKD"/>
</dbReference>
<dbReference type="GO" id="GO:0052855">
    <property type="term" value="F:ADP-dependent NAD(P)H-hydrate dehydratase activity"/>
    <property type="evidence" value="ECO:0007669"/>
    <property type="project" value="UniProtKB-UniRule"/>
</dbReference>
<organism evidence="22 23">
    <name type="scientific">Paraclostridium sordellii</name>
    <name type="common">Clostridium sordellii</name>
    <dbReference type="NCBI Taxonomy" id="1505"/>
    <lineage>
        <taxon>Bacteria</taxon>
        <taxon>Bacillati</taxon>
        <taxon>Bacillota</taxon>
        <taxon>Clostridia</taxon>
        <taxon>Peptostreptococcales</taxon>
        <taxon>Peptostreptococcaceae</taxon>
        <taxon>Paraclostridium</taxon>
    </lineage>
</organism>
<evidence type="ECO:0000256" key="10">
    <source>
        <dbReference type="ARBA" id="ARBA00023027"/>
    </source>
</evidence>
<comment type="similarity">
    <text evidence="4 19">In the C-terminal section; belongs to the NnrD/CARKD family.</text>
</comment>
<dbReference type="Pfam" id="PF01256">
    <property type="entry name" value="Carb_kinase"/>
    <property type="match status" value="1"/>
</dbReference>
<accession>A0A0C7R4D1</accession>
<dbReference type="PROSITE" id="PS51385">
    <property type="entry name" value="YJEF_N"/>
    <property type="match status" value="1"/>
</dbReference>
<comment type="function">
    <text evidence="18">Catalyzes the epimerization of the S- and R-forms of NAD(P)HX, a damaged form of NAD(P)H that is a result of enzymatic or heat-dependent hydration. This is a prerequisite for the S-specific NAD(P)H-hydrate dehydratase to allow the repair of both epimers of NAD(P)HX.</text>
</comment>
<dbReference type="NCBIfam" id="TIGR00197">
    <property type="entry name" value="yjeF_nterm"/>
    <property type="match status" value="1"/>
</dbReference>
<dbReference type="CDD" id="cd01171">
    <property type="entry name" value="YXKO-related"/>
    <property type="match status" value="1"/>
</dbReference>
<comment type="subunit">
    <text evidence="17">Homotetramer.</text>
</comment>
<proteinExistence type="inferred from homology"/>
<gene>
    <name evidence="22" type="primary">nnr</name>
    <name evidence="17" type="synonym">nnrD</name>
    <name evidence="18" type="synonym">nnrE</name>
    <name evidence="22" type="ORF">R28058_07621</name>
</gene>
<comment type="catalytic activity">
    <reaction evidence="15 17 19">
        <text>(6S)-NADHX + ADP = AMP + phosphate + NADH + H(+)</text>
        <dbReference type="Rhea" id="RHEA:32223"/>
        <dbReference type="ChEBI" id="CHEBI:15378"/>
        <dbReference type="ChEBI" id="CHEBI:43474"/>
        <dbReference type="ChEBI" id="CHEBI:57945"/>
        <dbReference type="ChEBI" id="CHEBI:64074"/>
        <dbReference type="ChEBI" id="CHEBI:456215"/>
        <dbReference type="ChEBI" id="CHEBI:456216"/>
        <dbReference type="EC" id="4.2.1.136"/>
    </reaction>
</comment>
<dbReference type="GO" id="GO:0016301">
    <property type="term" value="F:kinase activity"/>
    <property type="evidence" value="ECO:0007669"/>
    <property type="project" value="UniProtKB-KW"/>
</dbReference>
<dbReference type="SUPFAM" id="SSF64153">
    <property type="entry name" value="YjeF N-terminal domain-like"/>
    <property type="match status" value="1"/>
</dbReference>
<dbReference type="Gene3D" id="3.40.50.10260">
    <property type="entry name" value="YjeF N-terminal domain"/>
    <property type="match status" value="1"/>
</dbReference>
<feature type="binding site" evidence="17">
    <location>
        <position position="324"/>
    </location>
    <ligand>
        <name>(6S)-NADPHX</name>
        <dbReference type="ChEBI" id="CHEBI:64076"/>
    </ligand>
</feature>
<keyword evidence="8 17" id="KW-0521">NADP</keyword>
<keyword evidence="13" id="KW-0511">Multifunctional enzyme</keyword>
<feature type="binding site" evidence="17">
    <location>
        <position position="440"/>
    </location>
    <ligand>
        <name>AMP</name>
        <dbReference type="ChEBI" id="CHEBI:456215"/>
    </ligand>
</feature>
<dbReference type="AlphaFoldDB" id="A0A0C7R4D1"/>
<protein>
    <recommendedName>
        <fullName evidence="19">Bifunctional NAD(P)H-hydrate repair enzyme</fullName>
    </recommendedName>
    <alternativeName>
        <fullName evidence="19">Nicotinamide nucleotide repair protein</fullName>
    </alternativeName>
    <domain>
        <recommendedName>
            <fullName evidence="19">ADP-dependent (S)-NAD(P)H-hydrate dehydratase</fullName>
            <ecNumber evidence="19">4.2.1.136</ecNumber>
        </recommendedName>
        <alternativeName>
            <fullName evidence="19">ADP-dependent NAD(P)HX dehydratase</fullName>
        </alternativeName>
    </domain>
    <domain>
        <recommendedName>
            <fullName evidence="19">NAD(P)H-hydrate epimerase</fullName>
            <ecNumber evidence="19">5.1.99.6</ecNumber>
        </recommendedName>
    </domain>
</protein>
<comment type="function">
    <text evidence="17">Catalyzes the dehydration of the S-form of NAD(P)HX at the expense of ADP, which is converted to AMP. Together with NAD(P)HX epimerase, which catalyzes the epimerization of the S- and R-forms, the enzyme allows the repair of both epimers of NAD(P)HX, a damaged form of NAD(P)H that is a result of enzymatic or heat-dependent hydration.</text>
</comment>
<feature type="binding site" evidence="17">
    <location>
        <position position="264"/>
    </location>
    <ligand>
        <name>(6S)-NADPHX</name>
        <dbReference type="ChEBI" id="CHEBI:64076"/>
    </ligand>
</feature>
<feature type="binding site" evidence="17">
    <location>
        <position position="441"/>
    </location>
    <ligand>
        <name>(6S)-NADPHX</name>
        <dbReference type="ChEBI" id="CHEBI:64076"/>
    </ligand>
</feature>
<evidence type="ECO:0000259" key="21">
    <source>
        <dbReference type="PROSITE" id="PS51385"/>
    </source>
</evidence>
<keyword evidence="12 17" id="KW-0456">Lyase</keyword>
<dbReference type="InterPro" id="IPR017953">
    <property type="entry name" value="Carbohydrate_kinase_pred_CS"/>
</dbReference>
<dbReference type="SUPFAM" id="SSF53613">
    <property type="entry name" value="Ribokinase-like"/>
    <property type="match status" value="1"/>
</dbReference>
<evidence type="ECO:0000256" key="11">
    <source>
        <dbReference type="ARBA" id="ARBA00023235"/>
    </source>
</evidence>
<keyword evidence="22" id="KW-0418">Kinase</keyword>
<dbReference type="GO" id="GO:0046872">
    <property type="term" value="F:metal ion binding"/>
    <property type="evidence" value="ECO:0007669"/>
    <property type="project" value="UniProtKB-UniRule"/>
</dbReference>
<comment type="catalytic activity">
    <reaction evidence="16 17 19">
        <text>(6S)-NADPHX + ADP = AMP + phosphate + NADPH + H(+)</text>
        <dbReference type="Rhea" id="RHEA:32235"/>
        <dbReference type="ChEBI" id="CHEBI:15378"/>
        <dbReference type="ChEBI" id="CHEBI:43474"/>
        <dbReference type="ChEBI" id="CHEBI:57783"/>
        <dbReference type="ChEBI" id="CHEBI:64076"/>
        <dbReference type="ChEBI" id="CHEBI:456215"/>
        <dbReference type="ChEBI" id="CHEBI:456216"/>
        <dbReference type="EC" id="4.2.1.136"/>
    </reaction>
</comment>
<dbReference type="GO" id="GO:0005524">
    <property type="term" value="F:ATP binding"/>
    <property type="evidence" value="ECO:0007669"/>
    <property type="project" value="UniProtKB-UniRule"/>
</dbReference>
<keyword evidence="9 18" id="KW-0630">Potassium</keyword>
<dbReference type="RefSeq" id="WP_055341547.1">
    <property type="nucleotide sequence ID" value="NZ_CEKZ01000003.1"/>
</dbReference>
<comment type="caution">
    <text evidence="18">Lacks conserved residue(s) required for the propagation of feature annotation.</text>
</comment>
<comment type="catalytic activity">
    <reaction evidence="1 18 19">
        <text>(6R)-NADHX = (6S)-NADHX</text>
        <dbReference type="Rhea" id="RHEA:32215"/>
        <dbReference type="ChEBI" id="CHEBI:64074"/>
        <dbReference type="ChEBI" id="CHEBI:64075"/>
        <dbReference type="EC" id="5.1.99.6"/>
    </reaction>
</comment>
<evidence type="ECO:0000256" key="15">
    <source>
        <dbReference type="ARBA" id="ARBA00048238"/>
    </source>
</evidence>
<dbReference type="EC" id="5.1.99.6" evidence="19"/>
<comment type="function">
    <text evidence="14 19">Bifunctional enzyme that catalyzes the epimerization of the S- and R-forms of NAD(P)HX and the dehydration of the S-form of NAD(P)HX at the expense of ADP, which is converted to AMP. This allows the repair of both epimers of NAD(P)HX, a damaged form of NAD(P)H that is a result of enzymatic or heat-dependent hydration.</text>
</comment>
<evidence type="ECO:0000313" key="23">
    <source>
        <dbReference type="Proteomes" id="UP000049127"/>
    </source>
</evidence>
<evidence type="ECO:0000256" key="17">
    <source>
        <dbReference type="HAMAP-Rule" id="MF_01965"/>
    </source>
</evidence>
<dbReference type="GO" id="GO:0110051">
    <property type="term" value="P:metabolite repair"/>
    <property type="evidence" value="ECO:0007669"/>
    <property type="project" value="TreeGrafter"/>
</dbReference>
<dbReference type="GO" id="GO:0052856">
    <property type="term" value="F:NAD(P)HX epimerase activity"/>
    <property type="evidence" value="ECO:0007669"/>
    <property type="project" value="UniProtKB-UniRule"/>
</dbReference>
<dbReference type="NCBIfam" id="TIGR00196">
    <property type="entry name" value="yjeF_cterm"/>
    <property type="match status" value="1"/>
</dbReference>
<feature type="binding site" evidence="18">
    <location>
        <position position="165"/>
    </location>
    <ligand>
        <name>K(+)</name>
        <dbReference type="ChEBI" id="CHEBI:29103"/>
    </ligand>
</feature>
<dbReference type="InterPro" id="IPR004443">
    <property type="entry name" value="YjeF_N_dom"/>
</dbReference>
<evidence type="ECO:0000256" key="7">
    <source>
        <dbReference type="ARBA" id="ARBA00022840"/>
    </source>
</evidence>
<dbReference type="Pfam" id="PF03853">
    <property type="entry name" value="YjeF_N"/>
    <property type="match status" value="1"/>
</dbReference>
<dbReference type="OrthoDB" id="9806925at2"/>
<keyword evidence="11 18" id="KW-0413">Isomerase</keyword>
<name>A0A0C7R4D1_PARSO</name>
<dbReference type="InterPro" id="IPR036652">
    <property type="entry name" value="YjeF_N_dom_sf"/>
</dbReference>
<dbReference type="HAMAP" id="MF_01966">
    <property type="entry name" value="NADHX_epimerase"/>
    <property type="match status" value="1"/>
</dbReference>
<evidence type="ECO:0000256" key="3">
    <source>
        <dbReference type="ARBA" id="ARBA00006001"/>
    </source>
</evidence>
<feature type="binding site" evidence="17">
    <location>
        <begin position="412"/>
        <end position="416"/>
    </location>
    <ligand>
        <name>AMP</name>
        <dbReference type="ChEBI" id="CHEBI:456215"/>
    </ligand>
</feature>
<feature type="binding site" evidence="18">
    <location>
        <position position="56"/>
    </location>
    <ligand>
        <name>K(+)</name>
        <dbReference type="ChEBI" id="CHEBI:29103"/>
    </ligand>
</feature>